<dbReference type="GO" id="GO:0020037">
    <property type="term" value="F:heme binding"/>
    <property type="evidence" value="ECO:0007669"/>
    <property type="project" value="InterPro"/>
</dbReference>
<dbReference type="AlphaFoldDB" id="A0A9K3JWL2"/>
<dbReference type="PANTHER" id="PTHR47955">
    <property type="entry name" value="CYTOCHROME P450 FAMILY 71 PROTEIN"/>
    <property type="match status" value="1"/>
</dbReference>
<dbReference type="EMBL" id="MNCJ02000316">
    <property type="protein sequence ID" value="KAF5822519.1"/>
    <property type="molecule type" value="Genomic_DNA"/>
</dbReference>
<dbReference type="FunFam" id="1.10.630.10:FF:000011">
    <property type="entry name" value="Cytochrome P450 83B1"/>
    <property type="match status" value="1"/>
</dbReference>
<evidence type="ECO:0000256" key="9">
    <source>
        <dbReference type="RuleBase" id="RU000461"/>
    </source>
</evidence>
<keyword evidence="7 9" id="KW-0503">Monooxygenase</keyword>
<protein>
    <submittedName>
        <fullName evidence="10">Cytochrome P450</fullName>
    </submittedName>
</protein>
<dbReference type="PRINTS" id="PR00463">
    <property type="entry name" value="EP450I"/>
</dbReference>
<dbReference type="SUPFAM" id="SSF48264">
    <property type="entry name" value="Cytochrome P450"/>
    <property type="match status" value="1"/>
</dbReference>
<sequence>MMLKMRKIIAAKATSFQAFLPPSPPKLPLIGNLHQLGLSIQAALHSLAQTYGPVMLLHFGTVPVVVTSSVEAFREIMKTQDIIFANKPVTKILTKLAFDGKDITFAAYGEHWRQVKSISVLHLLSNKRVQSYRQVREEEVVHMIKTIQGANGSVIDLSDIVTTLTNSVISRVAMGRRFEHLKIKHLLDRFMDLVGRFSFVTYIPSLSWIDILTGFDRKTNELIKEVNEFCEDVIREHENKKQSGDQDQDLVDILLEIQRDNSSGYHLERDVMKAVLFDMFVGGTDTTFTPIDWAINELLQNPRVMKELQQEVHKIGQGSSMIPEDDLDKMPYLKAVLKESLRLHPPAPILGPRAPTKDVKLHGYDIPSGTRVMMNIWAVSRDPSIWEEPEKFRPERFLNTTIDYKGFDFEFVPFGAGRRGCPGINFSMVLNEFALANLVYKFDFALLPGEGVDMTETLGLTIHLPFLDDFVPLAPLDVCCVRNELKGRNFSVHLV</sequence>
<evidence type="ECO:0000256" key="4">
    <source>
        <dbReference type="ARBA" id="ARBA00022723"/>
    </source>
</evidence>
<dbReference type="Gene3D" id="1.10.630.10">
    <property type="entry name" value="Cytochrome P450"/>
    <property type="match status" value="1"/>
</dbReference>
<accession>A0A9K3JWL2</accession>
<evidence type="ECO:0000313" key="10">
    <source>
        <dbReference type="EMBL" id="KAF5822519.1"/>
    </source>
</evidence>
<dbReference type="GO" id="GO:0016712">
    <property type="term" value="F:oxidoreductase activity, acting on paired donors, with incorporation or reduction of molecular oxygen, reduced flavin or flavoprotein as one donor, and incorporation of one atom of oxygen"/>
    <property type="evidence" value="ECO:0007669"/>
    <property type="project" value="UniProtKB-ARBA"/>
</dbReference>
<keyword evidence="5 9" id="KW-0560">Oxidoreductase</keyword>
<organism evidence="10 11">
    <name type="scientific">Helianthus annuus</name>
    <name type="common">Common sunflower</name>
    <dbReference type="NCBI Taxonomy" id="4232"/>
    <lineage>
        <taxon>Eukaryota</taxon>
        <taxon>Viridiplantae</taxon>
        <taxon>Streptophyta</taxon>
        <taxon>Embryophyta</taxon>
        <taxon>Tracheophyta</taxon>
        <taxon>Spermatophyta</taxon>
        <taxon>Magnoliopsida</taxon>
        <taxon>eudicotyledons</taxon>
        <taxon>Gunneridae</taxon>
        <taxon>Pentapetalae</taxon>
        <taxon>asterids</taxon>
        <taxon>campanulids</taxon>
        <taxon>Asterales</taxon>
        <taxon>Asteraceae</taxon>
        <taxon>Asteroideae</taxon>
        <taxon>Heliantheae alliance</taxon>
        <taxon>Heliantheae</taxon>
        <taxon>Helianthus</taxon>
    </lineage>
</organism>
<feature type="binding site" description="axial binding residue" evidence="8">
    <location>
        <position position="421"/>
    </location>
    <ligand>
        <name>heme</name>
        <dbReference type="ChEBI" id="CHEBI:30413"/>
    </ligand>
    <ligandPart>
        <name>Fe</name>
        <dbReference type="ChEBI" id="CHEBI:18248"/>
    </ligandPart>
</feature>
<dbReference type="Proteomes" id="UP000215914">
    <property type="component" value="Unassembled WGS sequence"/>
</dbReference>
<reference evidence="10" key="1">
    <citation type="journal article" date="2017" name="Nature">
        <title>The sunflower genome provides insights into oil metabolism, flowering and Asterid evolution.</title>
        <authorList>
            <person name="Badouin H."/>
            <person name="Gouzy J."/>
            <person name="Grassa C.J."/>
            <person name="Murat F."/>
            <person name="Staton S.E."/>
            <person name="Cottret L."/>
            <person name="Lelandais-Briere C."/>
            <person name="Owens G.L."/>
            <person name="Carrere S."/>
            <person name="Mayjonade B."/>
            <person name="Legrand L."/>
            <person name="Gill N."/>
            <person name="Kane N.C."/>
            <person name="Bowers J.E."/>
            <person name="Hubner S."/>
            <person name="Bellec A."/>
            <person name="Berard A."/>
            <person name="Berges H."/>
            <person name="Blanchet N."/>
            <person name="Boniface M.C."/>
            <person name="Brunel D."/>
            <person name="Catrice O."/>
            <person name="Chaidir N."/>
            <person name="Claudel C."/>
            <person name="Donnadieu C."/>
            <person name="Faraut T."/>
            <person name="Fievet G."/>
            <person name="Helmstetter N."/>
            <person name="King M."/>
            <person name="Knapp S.J."/>
            <person name="Lai Z."/>
            <person name="Le Paslier M.C."/>
            <person name="Lippi Y."/>
            <person name="Lorenzon L."/>
            <person name="Mandel J.R."/>
            <person name="Marage G."/>
            <person name="Marchand G."/>
            <person name="Marquand E."/>
            <person name="Bret-Mestries E."/>
            <person name="Morien E."/>
            <person name="Nambeesan S."/>
            <person name="Nguyen T."/>
            <person name="Pegot-Espagnet P."/>
            <person name="Pouilly N."/>
            <person name="Raftis F."/>
            <person name="Sallet E."/>
            <person name="Schiex T."/>
            <person name="Thomas J."/>
            <person name="Vandecasteele C."/>
            <person name="Vares D."/>
            <person name="Vear F."/>
            <person name="Vautrin S."/>
            <person name="Crespi M."/>
            <person name="Mangin B."/>
            <person name="Burke J.M."/>
            <person name="Salse J."/>
            <person name="Munos S."/>
            <person name="Vincourt P."/>
            <person name="Rieseberg L.H."/>
            <person name="Langlade N.B."/>
        </authorList>
    </citation>
    <scope>NUCLEOTIDE SEQUENCE</scope>
    <source>
        <tissue evidence="10">Leaves</tissue>
    </source>
</reference>
<comment type="similarity">
    <text evidence="2 9">Belongs to the cytochrome P450 family.</text>
</comment>
<dbReference type="CDD" id="cd11072">
    <property type="entry name" value="CYP71-like"/>
    <property type="match status" value="1"/>
</dbReference>
<dbReference type="InterPro" id="IPR001128">
    <property type="entry name" value="Cyt_P450"/>
</dbReference>
<comment type="caution">
    <text evidence="10">The sequence shown here is derived from an EMBL/GenBank/DDBJ whole genome shotgun (WGS) entry which is preliminary data.</text>
</comment>
<evidence type="ECO:0000256" key="7">
    <source>
        <dbReference type="ARBA" id="ARBA00023033"/>
    </source>
</evidence>
<keyword evidence="4 8" id="KW-0479">Metal-binding</keyword>
<dbReference type="InterPro" id="IPR002401">
    <property type="entry name" value="Cyt_P450_E_grp-I"/>
</dbReference>
<evidence type="ECO:0000256" key="6">
    <source>
        <dbReference type="ARBA" id="ARBA00023004"/>
    </source>
</evidence>
<proteinExistence type="inferred from homology"/>
<evidence type="ECO:0000313" key="11">
    <source>
        <dbReference type="Proteomes" id="UP000215914"/>
    </source>
</evidence>
<keyword evidence="3 8" id="KW-0349">Heme</keyword>
<dbReference type="Gramene" id="mRNA:HanXRQr2_Chr01g0027461">
    <property type="protein sequence ID" value="mRNA:HanXRQr2_Chr01g0027461"/>
    <property type="gene ID" value="HanXRQr2_Chr01g0027461"/>
</dbReference>
<evidence type="ECO:0000256" key="2">
    <source>
        <dbReference type="ARBA" id="ARBA00010617"/>
    </source>
</evidence>
<keyword evidence="6 8" id="KW-0408">Iron</keyword>
<name>A0A9K3JWL2_HELAN</name>
<dbReference type="GO" id="GO:0005506">
    <property type="term" value="F:iron ion binding"/>
    <property type="evidence" value="ECO:0007669"/>
    <property type="project" value="InterPro"/>
</dbReference>
<dbReference type="PROSITE" id="PS00086">
    <property type="entry name" value="CYTOCHROME_P450"/>
    <property type="match status" value="1"/>
</dbReference>
<evidence type="ECO:0000256" key="5">
    <source>
        <dbReference type="ARBA" id="ARBA00023002"/>
    </source>
</evidence>
<comment type="cofactor">
    <cofactor evidence="8">
        <name>heme</name>
        <dbReference type="ChEBI" id="CHEBI:30413"/>
    </cofactor>
</comment>
<evidence type="ECO:0000256" key="3">
    <source>
        <dbReference type="ARBA" id="ARBA00022617"/>
    </source>
</evidence>
<dbReference type="Pfam" id="PF00067">
    <property type="entry name" value="p450"/>
    <property type="match status" value="1"/>
</dbReference>
<evidence type="ECO:0000256" key="8">
    <source>
        <dbReference type="PIRSR" id="PIRSR602401-1"/>
    </source>
</evidence>
<dbReference type="OrthoDB" id="1055148at2759"/>
<dbReference type="InterPro" id="IPR017972">
    <property type="entry name" value="Cyt_P450_CS"/>
</dbReference>
<reference evidence="10" key="2">
    <citation type="submission" date="2020-06" db="EMBL/GenBank/DDBJ databases">
        <title>Helianthus annuus Genome sequencing and assembly Release 2.</title>
        <authorList>
            <person name="Gouzy J."/>
            <person name="Langlade N."/>
            <person name="Munos S."/>
        </authorList>
    </citation>
    <scope>NUCLEOTIDE SEQUENCE</scope>
    <source>
        <tissue evidence="10">Leaves</tissue>
    </source>
</reference>
<gene>
    <name evidence="10" type="ORF">HanXRQr2_Chr01g0027461</name>
</gene>
<dbReference type="GO" id="GO:0051762">
    <property type="term" value="P:sesquiterpene biosynthetic process"/>
    <property type="evidence" value="ECO:0007669"/>
    <property type="project" value="UniProtKB-ARBA"/>
</dbReference>
<keyword evidence="11" id="KW-1185">Reference proteome</keyword>
<comment type="pathway">
    <text evidence="1">Secondary metabolite biosynthesis; terpenoid biosynthesis.</text>
</comment>
<dbReference type="InterPro" id="IPR036396">
    <property type="entry name" value="Cyt_P450_sf"/>
</dbReference>
<dbReference type="PRINTS" id="PR00385">
    <property type="entry name" value="P450"/>
</dbReference>
<evidence type="ECO:0000256" key="1">
    <source>
        <dbReference type="ARBA" id="ARBA00004721"/>
    </source>
</evidence>
<dbReference type="PANTHER" id="PTHR47955:SF15">
    <property type="entry name" value="CYTOCHROME P450 71A2-LIKE"/>
    <property type="match status" value="1"/>
</dbReference>